<keyword evidence="4 6" id="KW-1133">Transmembrane helix</keyword>
<keyword evidence="9" id="KW-1185">Reference proteome</keyword>
<accession>A0A918P6V3</accession>
<proteinExistence type="predicted"/>
<evidence type="ECO:0000256" key="1">
    <source>
        <dbReference type="ARBA" id="ARBA00004651"/>
    </source>
</evidence>
<reference evidence="8" key="1">
    <citation type="journal article" date="2014" name="Int. J. Syst. Evol. Microbiol.">
        <title>Complete genome sequence of Corynebacterium casei LMG S-19264T (=DSM 44701T), isolated from a smear-ripened cheese.</title>
        <authorList>
            <consortium name="US DOE Joint Genome Institute (JGI-PGF)"/>
            <person name="Walter F."/>
            <person name="Albersmeier A."/>
            <person name="Kalinowski J."/>
            <person name="Ruckert C."/>
        </authorList>
    </citation>
    <scope>NUCLEOTIDE SEQUENCE</scope>
    <source>
        <strain evidence="8">KCTC 32182</strain>
    </source>
</reference>
<dbReference type="InterPro" id="IPR010432">
    <property type="entry name" value="RDD"/>
</dbReference>
<comment type="caution">
    <text evidence="8">The sequence shown here is derived from an EMBL/GenBank/DDBJ whole genome shotgun (WGS) entry which is preliminary data.</text>
</comment>
<dbReference type="EMBL" id="BMYX01000026">
    <property type="protein sequence ID" value="GGY28321.1"/>
    <property type="molecule type" value="Genomic_DNA"/>
</dbReference>
<gene>
    <name evidence="8" type="ORF">GCM10011289_34450</name>
</gene>
<evidence type="ECO:0000256" key="5">
    <source>
        <dbReference type="ARBA" id="ARBA00023136"/>
    </source>
</evidence>
<evidence type="ECO:0000256" key="6">
    <source>
        <dbReference type="SAM" id="Phobius"/>
    </source>
</evidence>
<dbReference type="Proteomes" id="UP000645257">
    <property type="component" value="Unassembled WGS sequence"/>
</dbReference>
<evidence type="ECO:0000256" key="4">
    <source>
        <dbReference type="ARBA" id="ARBA00022989"/>
    </source>
</evidence>
<organism evidence="8 9">
    <name type="scientific">Paludibacterium paludis</name>
    <dbReference type="NCBI Taxonomy" id="1225769"/>
    <lineage>
        <taxon>Bacteria</taxon>
        <taxon>Pseudomonadati</taxon>
        <taxon>Pseudomonadota</taxon>
        <taxon>Betaproteobacteria</taxon>
        <taxon>Neisseriales</taxon>
        <taxon>Chromobacteriaceae</taxon>
        <taxon>Paludibacterium</taxon>
    </lineage>
</organism>
<dbReference type="AlphaFoldDB" id="A0A918P6V3"/>
<dbReference type="InterPro" id="IPR051791">
    <property type="entry name" value="Pra-immunoreactive"/>
</dbReference>
<keyword evidence="2" id="KW-1003">Cell membrane</keyword>
<feature type="transmembrane region" description="Helical" evidence="6">
    <location>
        <begin position="132"/>
        <end position="151"/>
    </location>
</feature>
<reference evidence="8" key="2">
    <citation type="submission" date="2020-09" db="EMBL/GenBank/DDBJ databases">
        <authorList>
            <person name="Sun Q."/>
            <person name="Kim S."/>
        </authorList>
    </citation>
    <scope>NUCLEOTIDE SEQUENCE</scope>
    <source>
        <strain evidence="8">KCTC 32182</strain>
    </source>
</reference>
<dbReference type="Pfam" id="PF06271">
    <property type="entry name" value="RDD"/>
    <property type="match status" value="1"/>
</dbReference>
<keyword evidence="5 6" id="KW-0472">Membrane</keyword>
<evidence type="ECO:0000313" key="8">
    <source>
        <dbReference type="EMBL" id="GGY28321.1"/>
    </source>
</evidence>
<feature type="domain" description="RDD" evidence="7">
    <location>
        <begin position="31"/>
        <end position="164"/>
    </location>
</feature>
<sequence length="170" mass="17811">MYCAHCGQDNSETRSACAACGAPAHDAGAPGGFWIRTLAALLDLVFTLMLGLLLIGPLSLAADALLGGADPSEAERAGQWLGNALLLTILWLCSAAFESSSWQATPGKKILGLRVGDGSGRRLTLWRAIARQAGKCLSAAVLGLGFLAIAIDRDRRAMHDRLAGTRVTRP</sequence>
<evidence type="ECO:0000256" key="2">
    <source>
        <dbReference type="ARBA" id="ARBA00022475"/>
    </source>
</evidence>
<comment type="subcellular location">
    <subcellularLocation>
        <location evidence="1">Cell membrane</location>
        <topology evidence="1">Multi-pass membrane protein</topology>
    </subcellularLocation>
</comment>
<evidence type="ECO:0000256" key="3">
    <source>
        <dbReference type="ARBA" id="ARBA00022692"/>
    </source>
</evidence>
<protein>
    <recommendedName>
        <fullName evidence="7">RDD domain-containing protein</fullName>
    </recommendedName>
</protein>
<dbReference type="RefSeq" id="WP_189536656.1">
    <property type="nucleotide sequence ID" value="NZ_BMYX01000026.1"/>
</dbReference>
<name>A0A918P6V3_9NEIS</name>
<dbReference type="GO" id="GO:0005886">
    <property type="term" value="C:plasma membrane"/>
    <property type="evidence" value="ECO:0007669"/>
    <property type="project" value="UniProtKB-SubCell"/>
</dbReference>
<dbReference type="PANTHER" id="PTHR36115">
    <property type="entry name" value="PROLINE-RICH ANTIGEN HOMOLOG-RELATED"/>
    <property type="match status" value="1"/>
</dbReference>
<evidence type="ECO:0000259" key="7">
    <source>
        <dbReference type="Pfam" id="PF06271"/>
    </source>
</evidence>
<keyword evidence="3 6" id="KW-0812">Transmembrane</keyword>
<feature type="transmembrane region" description="Helical" evidence="6">
    <location>
        <begin position="44"/>
        <end position="68"/>
    </location>
</feature>
<evidence type="ECO:0000313" key="9">
    <source>
        <dbReference type="Proteomes" id="UP000645257"/>
    </source>
</evidence>